<name>A0A2I0QVG1_9BACI</name>
<proteinExistence type="predicted"/>
<keyword evidence="1" id="KW-1133">Transmembrane helix</keyword>
<feature type="transmembrane region" description="Helical" evidence="1">
    <location>
        <begin position="370"/>
        <end position="387"/>
    </location>
</feature>
<keyword evidence="4" id="KW-1185">Reference proteome</keyword>
<dbReference type="Pfam" id="PF09925">
    <property type="entry name" value="DUF2157"/>
    <property type="match status" value="1"/>
</dbReference>
<feature type="transmembrane region" description="Helical" evidence="1">
    <location>
        <begin position="343"/>
        <end position="364"/>
    </location>
</feature>
<evidence type="ECO:0000256" key="1">
    <source>
        <dbReference type="SAM" id="Phobius"/>
    </source>
</evidence>
<keyword evidence="1" id="KW-0812">Transmembrane</keyword>
<accession>A0A2I0QVG1</accession>
<feature type="transmembrane region" description="Helical" evidence="1">
    <location>
        <begin position="319"/>
        <end position="336"/>
    </location>
</feature>
<feature type="transmembrane region" description="Helical" evidence="1">
    <location>
        <begin position="39"/>
        <end position="60"/>
    </location>
</feature>
<feature type="transmembrane region" description="Helical" evidence="1">
    <location>
        <begin position="170"/>
        <end position="186"/>
    </location>
</feature>
<dbReference type="EMBL" id="PJNH01000001">
    <property type="protein sequence ID" value="PKR78315.1"/>
    <property type="molecule type" value="Genomic_DNA"/>
</dbReference>
<feature type="transmembrane region" description="Helical" evidence="1">
    <location>
        <begin position="276"/>
        <end position="293"/>
    </location>
</feature>
<feature type="transmembrane region" description="Helical" evidence="1">
    <location>
        <begin position="215"/>
        <end position="232"/>
    </location>
</feature>
<evidence type="ECO:0000313" key="4">
    <source>
        <dbReference type="Proteomes" id="UP000243524"/>
    </source>
</evidence>
<feature type="transmembrane region" description="Helical" evidence="1">
    <location>
        <begin position="94"/>
        <end position="117"/>
    </location>
</feature>
<sequence length="402" mass="46711">MKFDWLKNESKKWVEEGVIESHQREKILSRYPKKDSFSLIFFFAAILIGLAFLTFIAANWSGIPQFIRMAIIIGFLLFFYGLGEYFFKRSKPLYGLSCYIISICVFGAGIFLSGQMYHFSMENVFSFFIWGFAAYLIYVSRPHISLFSVGMVIVTVGQLYGIISLRSFDWWLFALFIIGYGTVVFNKGSAAKAWMFATAFLLQMLAFSLEQQQEYYWFILFVLLIYVAGEVFKRASLRRPFQHVAALTMFVVVIIQGLFFDEGFARDQVLPIDNSYYLYFIPLISIAIILTQLRKKRSALYQLALFFPVFIWVDAAALLSYLVLYVFSVGMLLQGYHKHHPRLIQFGMIAFLISTCIVYFQVAWNFLDKSLFFLLGGIVLFAIGYFLDRQRREVIKNEREDG</sequence>
<reference evidence="3 4" key="1">
    <citation type="submission" date="2017-06" db="EMBL/GenBank/DDBJ databases">
        <title>the draft geome sequence of Illustriluteabacillus marina B3227.</title>
        <authorList>
            <person name="He R.-H."/>
            <person name="Du Z.-J."/>
        </authorList>
    </citation>
    <scope>NUCLEOTIDE SEQUENCE [LARGE SCALE GENOMIC DNA]</scope>
    <source>
        <strain evidence="3 4">B3227</strain>
    </source>
</reference>
<dbReference type="RefSeq" id="WP_101330059.1">
    <property type="nucleotide sequence ID" value="NZ_PJNH01000001.1"/>
</dbReference>
<dbReference type="InterPro" id="IPR018677">
    <property type="entry name" value="DUF2157"/>
</dbReference>
<dbReference type="Proteomes" id="UP000243524">
    <property type="component" value="Unassembled WGS sequence"/>
</dbReference>
<protein>
    <recommendedName>
        <fullName evidence="2">DUF2157 domain-containing protein</fullName>
    </recommendedName>
</protein>
<feature type="transmembrane region" description="Helical" evidence="1">
    <location>
        <begin position="244"/>
        <end position="264"/>
    </location>
</feature>
<gene>
    <name evidence="3" type="ORF">CEY16_00725</name>
</gene>
<organism evidence="3 4">
    <name type="scientific">Halalkalibacillus sediminis</name>
    <dbReference type="NCBI Taxonomy" id="2018042"/>
    <lineage>
        <taxon>Bacteria</taxon>
        <taxon>Bacillati</taxon>
        <taxon>Bacillota</taxon>
        <taxon>Bacilli</taxon>
        <taxon>Bacillales</taxon>
        <taxon>Bacillaceae</taxon>
        <taxon>Halalkalibacillus</taxon>
    </lineage>
</organism>
<feature type="transmembrane region" description="Helical" evidence="1">
    <location>
        <begin position="123"/>
        <end position="139"/>
    </location>
</feature>
<comment type="caution">
    <text evidence="3">The sequence shown here is derived from an EMBL/GenBank/DDBJ whole genome shotgun (WGS) entry which is preliminary data.</text>
</comment>
<feature type="domain" description="DUF2157" evidence="2">
    <location>
        <begin position="12"/>
        <end position="140"/>
    </location>
</feature>
<dbReference type="OrthoDB" id="5351773at2"/>
<feature type="transmembrane region" description="Helical" evidence="1">
    <location>
        <begin position="146"/>
        <end position="164"/>
    </location>
</feature>
<evidence type="ECO:0000313" key="3">
    <source>
        <dbReference type="EMBL" id="PKR78315.1"/>
    </source>
</evidence>
<evidence type="ECO:0000259" key="2">
    <source>
        <dbReference type="Pfam" id="PF09925"/>
    </source>
</evidence>
<feature type="transmembrane region" description="Helical" evidence="1">
    <location>
        <begin position="66"/>
        <end position="87"/>
    </location>
</feature>
<dbReference type="AlphaFoldDB" id="A0A2I0QVG1"/>
<keyword evidence="1" id="KW-0472">Membrane</keyword>